<feature type="transmembrane region" description="Helical" evidence="1">
    <location>
        <begin position="12"/>
        <end position="31"/>
    </location>
</feature>
<dbReference type="EMBL" id="CAJJDM010000090">
    <property type="protein sequence ID" value="CAD8090930.1"/>
    <property type="molecule type" value="Genomic_DNA"/>
</dbReference>
<proteinExistence type="predicted"/>
<organism evidence="2 3">
    <name type="scientific">Paramecium primaurelia</name>
    <dbReference type="NCBI Taxonomy" id="5886"/>
    <lineage>
        <taxon>Eukaryota</taxon>
        <taxon>Sar</taxon>
        <taxon>Alveolata</taxon>
        <taxon>Ciliophora</taxon>
        <taxon>Intramacronucleata</taxon>
        <taxon>Oligohymenophorea</taxon>
        <taxon>Peniculida</taxon>
        <taxon>Parameciidae</taxon>
        <taxon>Paramecium</taxon>
    </lineage>
</organism>
<dbReference type="AlphaFoldDB" id="A0A8S1NE97"/>
<keyword evidence="1" id="KW-0812">Transmembrane</keyword>
<name>A0A8S1NE97_PARPR</name>
<protein>
    <submittedName>
        <fullName evidence="2">Uncharacterized protein</fullName>
    </submittedName>
</protein>
<accession>A0A8S1NE97</accession>
<keyword evidence="1" id="KW-1133">Transmembrane helix</keyword>
<gene>
    <name evidence="2" type="ORF">PPRIM_AZ9-3.1.T0870040</name>
</gene>
<feature type="transmembrane region" description="Helical" evidence="1">
    <location>
        <begin position="43"/>
        <end position="66"/>
    </location>
</feature>
<evidence type="ECO:0000256" key="1">
    <source>
        <dbReference type="SAM" id="Phobius"/>
    </source>
</evidence>
<feature type="transmembrane region" description="Helical" evidence="1">
    <location>
        <begin position="78"/>
        <end position="101"/>
    </location>
</feature>
<keyword evidence="1" id="KW-0472">Membrane</keyword>
<evidence type="ECO:0000313" key="3">
    <source>
        <dbReference type="Proteomes" id="UP000688137"/>
    </source>
</evidence>
<feature type="transmembrane region" description="Helical" evidence="1">
    <location>
        <begin position="113"/>
        <end position="141"/>
    </location>
</feature>
<sequence length="161" mass="18744">MQEIEAKKQLKASEGAHFFYTLIFLSASGIIETQFIDQKCNQNLALFIHLVFYGLIIWGTYILITLIPRYKNPAINLFFNFLDICFAIYITFLLIYGYKLYSQQNDCAVEAPVLYFFLEVFMLVNGIIFIILGLAFISYILKRFSKHQQSQVQGEDEYLDA</sequence>
<dbReference type="OMA" id="QTYAQGE"/>
<dbReference type="Proteomes" id="UP000688137">
    <property type="component" value="Unassembled WGS sequence"/>
</dbReference>
<reference evidence="2" key="1">
    <citation type="submission" date="2021-01" db="EMBL/GenBank/DDBJ databases">
        <authorList>
            <consortium name="Genoscope - CEA"/>
            <person name="William W."/>
        </authorList>
    </citation>
    <scope>NUCLEOTIDE SEQUENCE</scope>
</reference>
<evidence type="ECO:0000313" key="2">
    <source>
        <dbReference type="EMBL" id="CAD8090930.1"/>
    </source>
</evidence>
<comment type="caution">
    <text evidence="2">The sequence shown here is derived from an EMBL/GenBank/DDBJ whole genome shotgun (WGS) entry which is preliminary data.</text>
</comment>
<keyword evidence="3" id="KW-1185">Reference proteome</keyword>